<keyword evidence="2" id="KW-1185">Reference proteome</keyword>
<name>A0ACB5TJ12_AMBMO</name>
<organism evidence="1 2">
    <name type="scientific">Ambrosiozyma monospora</name>
    <name type="common">Yeast</name>
    <name type="synonym">Endomycopsis monosporus</name>
    <dbReference type="NCBI Taxonomy" id="43982"/>
    <lineage>
        <taxon>Eukaryota</taxon>
        <taxon>Fungi</taxon>
        <taxon>Dikarya</taxon>
        <taxon>Ascomycota</taxon>
        <taxon>Saccharomycotina</taxon>
        <taxon>Pichiomycetes</taxon>
        <taxon>Pichiales</taxon>
        <taxon>Pichiaceae</taxon>
        <taxon>Ambrosiozyma</taxon>
    </lineage>
</organism>
<protein>
    <submittedName>
        <fullName evidence="1">Unnamed protein product</fullName>
    </submittedName>
</protein>
<gene>
    <name evidence="1" type="ORF">Amon02_000856100</name>
</gene>
<reference evidence="1" key="1">
    <citation type="submission" date="2023-04" db="EMBL/GenBank/DDBJ databases">
        <title>Ambrosiozyma monospora NBRC 10751.</title>
        <authorList>
            <person name="Ichikawa N."/>
            <person name="Sato H."/>
            <person name="Tonouchi N."/>
        </authorList>
    </citation>
    <scope>NUCLEOTIDE SEQUENCE</scope>
    <source>
        <strain evidence="1">NBRC 10751</strain>
    </source>
</reference>
<accession>A0ACB5TJ12</accession>
<comment type="caution">
    <text evidence="1">The sequence shown here is derived from an EMBL/GenBank/DDBJ whole genome shotgun (WGS) entry which is preliminary data.</text>
</comment>
<dbReference type="Proteomes" id="UP001165064">
    <property type="component" value="Unassembled WGS sequence"/>
</dbReference>
<evidence type="ECO:0000313" key="1">
    <source>
        <dbReference type="EMBL" id="GME89710.1"/>
    </source>
</evidence>
<sequence length="414" mass="46698">MVVSYSLSPSDAVALTAQLPLEIQFVVLKEVTVGFLNSRIGDSSYYARLSPDNNTHDMLAQFVSMLGYNTSFDTVLSMAIQEIDLDDSIFGSPHFHEFADFVAEKSIQLKSLQLLPLFYFGSPNQYNKPDILCLLEFHCQNVTSFYPFGSLEPITSAKMHKHLYYIKFINCLNWGHTSFAALYHSGSLGQIHLLKKMVIHLEHRGDIRMVSDIVEASWFRLSTKLVLKFWPRESSETRDCLIQLNELIQKHEKVDITLDISLHVVSSPVIDEFAKISLETTSIRSVVVNTRSDFLCPTLELLKKTSNLKKFQLQSNQIGSIVQNNTVVLSIPSLSSLTLGSITSSSEFIFHGLFSLKSLSLRDCVLNAGAFAKIPATLEELHLDCVKTSEADFNHERVNHSGSSLFRFRFRKSL</sequence>
<evidence type="ECO:0000313" key="2">
    <source>
        <dbReference type="Proteomes" id="UP001165064"/>
    </source>
</evidence>
<dbReference type="EMBL" id="BSXS01007651">
    <property type="protein sequence ID" value="GME89710.1"/>
    <property type="molecule type" value="Genomic_DNA"/>
</dbReference>
<proteinExistence type="predicted"/>